<protein>
    <recommendedName>
        <fullName evidence="11">Protein kinase domain-containing protein</fullName>
    </recommendedName>
</protein>
<organism evidence="10">
    <name type="scientific">Chrysotila carterae</name>
    <name type="common">Marine alga</name>
    <name type="synonym">Syracosphaera carterae</name>
    <dbReference type="NCBI Taxonomy" id="13221"/>
    <lineage>
        <taxon>Eukaryota</taxon>
        <taxon>Haptista</taxon>
        <taxon>Haptophyta</taxon>
        <taxon>Prymnesiophyceae</taxon>
        <taxon>Isochrysidales</taxon>
        <taxon>Isochrysidaceae</taxon>
        <taxon>Chrysotila</taxon>
    </lineage>
</organism>
<keyword evidence="5 6" id="KW-0067">ATP-binding</keyword>
<reference evidence="10" key="1">
    <citation type="submission" date="2021-01" db="EMBL/GenBank/DDBJ databases">
        <authorList>
            <person name="Corre E."/>
            <person name="Pelletier E."/>
            <person name="Niang G."/>
            <person name="Scheremetjew M."/>
            <person name="Finn R."/>
            <person name="Kale V."/>
            <person name="Holt S."/>
            <person name="Cochrane G."/>
            <person name="Meng A."/>
            <person name="Brown T."/>
            <person name="Cohen L."/>
        </authorList>
    </citation>
    <scope>NUCLEOTIDE SEQUENCE</scope>
    <source>
        <strain evidence="10">CCMP645</strain>
    </source>
</reference>
<evidence type="ECO:0000259" key="8">
    <source>
        <dbReference type="PROSITE" id="PS50011"/>
    </source>
</evidence>
<dbReference type="InterPro" id="IPR000719">
    <property type="entry name" value="Prot_kinase_dom"/>
</dbReference>
<evidence type="ECO:0000256" key="1">
    <source>
        <dbReference type="ARBA" id="ARBA00022527"/>
    </source>
</evidence>
<evidence type="ECO:0000256" key="2">
    <source>
        <dbReference type="ARBA" id="ARBA00022679"/>
    </source>
</evidence>
<dbReference type="PANTHER" id="PTHR24353:SF37">
    <property type="entry name" value="CAMP-DEPENDENT PROTEIN KINASE CATALYTIC SUBUNIT PRKX"/>
    <property type="match status" value="1"/>
</dbReference>
<dbReference type="SUPFAM" id="SSF56112">
    <property type="entry name" value="Protein kinase-like (PK-like)"/>
    <property type="match status" value="1"/>
</dbReference>
<name>A0A7S4C3B9_CHRCT</name>
<dbReference type="Gene3D" id="1.10.510.10">
    <property type="entry name" value="Transferase(Phosphotransferase) domain 1"/>
    <property type="match status" value="1"/>
</dbReference>
<evidence type="ECO:0000259" key="9">
    <source>
        <dbReference type="PROSITE" id="PS51285"/>
    </source>
</evidence>
<dbReference type="CDD" id="cd05123">
    <property type="entry name" value="STKc_AGC"/>
    <property type="match status" value="1"/>
</dbReference>
<dbReference type="PANTHER" id="PTHR24353">
    <property type="entry name" value="CYCLIC NUCLEOTIDE-DEPENDENT PROTEIN KINASE"/>
    <property type="match status" value="1"/>
</dbReference>
<accession>A0A7S4C3B9</accession>
<dbReference type="InterPro" id="IPR008271">
    <property type="entry name" value="Ser/Thr_kinase_AS"/>
</dbReference>
<dbReference type="GO" id="GO:0004691">
    <property type="term" value="F:cAMP-dependent protein kinase activity"/>
    <property type="evidence" value="ECO:0007669"/>
    <property type="project" value="TreeGrafter"/>
</dbReference>
<evidence type="ECO:0000256" key="5">
    <source>
        <dbReference type="ARBA" id="ARBA00022840"/>
    </source>
</evidence>
<dbReference type="PROSITE" id="PS00107">
    <property type="entry name" value="PROTEIN_KINASE_ATP"/>
    <property type="match status" value="1"/>
</dbReference>
<dbReference type="InterPro" id="IPR000961">
    <property type="entry name" value="AGC-kinase_C"/>
</dbReference>
<evidence type="ECO:0000313" key="10">
    <source>
        <dbReference type="EMBL" id="CAE0785015.1"/>
    </source>
</evidence>
<feature type="region of interest" description="Disordered" evidence="7">
    <location>
        <begin position="1"/>
        <end position="71"/>
    </location>
</feature>
<dbReference type="InterPro" id="IPR045270">
    <property type="entry name" value="STKc_AGC"/>
</dbReference>
<evidence type="ECO:0000256" key="7">
    <source>
        <dbReference type="SAM" id="MobiDB-lite"/>
    </source>
</evidence>
<sequence>MAPKQKNLGGSPLGRHNQSPAQNAPYSAPHRTSTPKLLPPPQVRLDSCDTVEQAMPSSKTPAPAPKRGHRRTFTETYRAEQLANAMASLNYERRTELTRLASMASVTSSGSRPSSPPLRHSVAECSTPDARSAQRWSVTSSAVAGEGSSDFTEAIDNIGEHCPSPNALERAIEQGWQALNTAEELPKPRNLRREALLGTGGFAVVWLARDLPTGRCFALKQMGKGHVVDSNAGERVLLEKQAYEDLSHPFIVKLFTTFQDRDHLYFVLELATGGDLFEALQAKGGRFPEDWARFYVGAVALGLRHMHFVGYVYRDLKPENILLDSKGFAKLADLGFAKRSNTQRERSYTSLGTEMYASPEFVHGRGRTLAADWWAVGVLLHEMIVGEPPFNGDNAQELMQRVSDYAKGKQASNDRLRRQLVEDCGVSQQGADLVAGFLEEEESVRLGTTSAGFRAIQHHPWFIPLDWVALLRREHEPPFVPAASPMKPPSFNEEVLRRKPFDREVWQPIFEQFGPTVSLAPTWWPKCCHTLAEAMRKCAKRGKAGKRVQLKE</sequence>
<proteinExistence type="predicted"/>
<feature type="domain" description="AGC-kinase C-terminal" evidence="9">
    <location>
        <begin position="463"/>
        <end position="552"/>
    </location>
</feature>
<keyword evidence="2" id="KW-0808">Transferase</keyword>
<feature type="region of interest" description="Disordered" evidence="7">
    <location>
        <begin position="105"/>
        <end position="144"/>
    </location>
</feature>
<dbReference type="Gene3D" id="3.30.200.20">
    <property type="entry name" value="Phosphorylase Kinase, domain 1"/>
    <property type="match status" value="1"/>
</dbReference>
<feature type="compositionally biased region" description="Low complexity" evidence="7">
    <location>
        <begin position="105"/>
        <end position="120"/>
    </location>
</feature>
<dbReference type="AlphaFoldDB" id="A0A7S4C3B9"/>
<feature type="binding site" evidence="6">
    <location>
        <position position="220"/>
    </location>
    <ligand>
        <name>ATP</name>
        <dbReference type="ChEBI" id="CHEBI:30616"/>
    </ligand>
</feature>
<evidence type="ECO:0000256" key="6">
    <source>
        <dbReference type="PROSITE-ProRule" id="PRU10141"/>
    </source>
</evidence>
<dbReference type="Pfam" id="PF00069">
    <property type="entry name" value="Pkinase"/>
    <property type="match status" value="1"/>
</dbReference>
<evidence type="ECO:0000256" key="3">
    <source>
        <dbReference type="ARBA" id="ARBA00022741"/>
    </source>
</evidence>
<keyword evidence="4" id="KW-0418">Kinase</keyword>
<dbReference type="SMART" id="SM00220">
    <property type="entry name" value="S_TKc"/>
    <property type="match status" value="1"/>
</dbReference>
<feature type="domain" description="Protein kinase" evidence="8">
    <location>
        <begin position="191"/>
        <end position="462"/>
    </location>
</feature>
<keyword evidence="3 6" id="KW-0547">Nucleotide-binding</keyword>
<evidence type="ECO:0008006" key="11">
    <source>
        <dbReference type="Google" id="ProtNLM"/>
    </source>
</evidence>
<gene>
    <name evidence="10" type="ORF">PCAR00345_LOCUS37723</name>
</gene>
<dbReference type="PROSITE" id="PS51285">
    <property type="entry name" value="AGC_KINASE_CTER"/>
    <property type="match status" value="1"/>
</dbReference>
<dbReference type="GO" id="GO:0005524">
    <property type="term" value="F:ATP binding"/>
    <property type="evidence" value="ECO:0007669"/>
    <property type="project" value="UniProtKB-UniRule"/>
</dbReference>
<dbReference type="PROSITE" id="PS50011">
    <property type="entry name" value="PROTEIN_KINASE_DOM"/>
    <property type="match status" value="1"/>
</dbReference>
<dbReference type="PROSITE" id="PS00108">
    <property type="entry name" value="PROTEIN_KINASE_ST"/>
    <property type="match status" value="1"/>
</dbReference>
<dbReference type="GO" id="GO:0005952">
    <property type="term" value="C:cAMP-dependent protein kinase complex"/>
    <property type="evidence" value="ECO:0007669"/>
    <property type="project" value="TreeGrafter"/>
</dbReference>
<keyword evidence="1" id="KW-0723">Serine/threonine-protein kinase</keyword>
<feature type="compositionally biased region" description="Polar residues" evidence="7">
    <location>
        <begin position="16"/>
        <end position="35"/>
    </location>
</feature>
<dbReference type="InterPro" id="IPR017441">
    <property type="entry name" value="Protein_kinase_ATP_BS"/>
</dbReference>
<dbReference type="InterPro" id="IPR011009">
    <property type="entry name" value="Kinase-like_dom_sf"/>
</dbReference>
<dbReference type="EMBL" id="HBIZ01060488">
    <property type="protein sequence ID" value="CAE0785015.1"/>
    <property type="molecule type" value="Transcribed_RNA"/>
</dbReference>
<evidence type="ECO:0000256" key="4">
    <source>
        <dbReference type="ARBA" id="ARBA00022777"/>
    </source>
</evidence>